<evidence type="ECO:0000256" key="1">
    <source>
        <dbReference type="ARBA" id="ARBA00000832"/>
    </source>
</evidence>
<evidence type="ECO:0000256" key="2">
    <source>
        <dbReference type="ARBA" id="ARBA00002681"/>
    </source>
</evidence>
<feature type="domain" description="Glucosamine/galactosamine-6-phosphate isomerase" evidence="8">
    <location>
        <begin position="11"/>
        <end position="213"/>
    </location>
</feature>
<dbReference type="EMBL" id="QXZZ01000003">
    <property type="protein sequence ID" value="RJY51485.1"/>
    <property type="molecule type" value="Genomic_DNA"/>
</dbReference>
<reference evidence="10 12" key="2">
    <citation type="submission" date="2018-09" db="EMBL/GenBank/DDBJ databases">
        <title>Genome sequence of Veillonella atypica isolated from periodontal Korean patients.</title>
        <authorList>
            <person name="Lee J.-H."/>
            <person name="Moon J.-H."/>
            <person name="Shin S.-Y."/>
        </authorList>
    </citation>
    <scope>NUCLEOTIDE SEQUENCE [LARGE SCALE GENOMIC DNA]</scope>
    <source>
        <strain evidence="10 12">KHUD_V1</strain>
    </source>
</reference>
<dbReference type="UniPathway" id="UPA00115">
    <property type="reaction ID" value="UER00409"/>
</dbReference>
<dbReference type="SUPFAM" id="SSF100950">
    <property type="entry name" value="NagB/RpiA/CoA transferase-like"/>
    <property type="match status" value="1"/>
</dbReference>
<dbReference type="EMBL" id="LRQT01000018">
    <property type="protein sequence ID" value="KXA64889.1"/>
    <property type="molecule type" value="Genomic_DNA"/>
</dbReference>
<dbReference type="InterPro" id="IPR037171">
    <property type="entry name" value="NagB/RpiA_transferase-like"/>
</dbReference>
<comment type="caution">
    <text evidence="9">The sequence shown here is derived from an EMBL/GenBank/DDBJ whole genome shotgun (WGS) entry which is preliminary data.</text>
</comment>
<evidence type="ECO:0000313" key="12">
    <source>
        <dbReference type="Proteomes" id="UP000277803"/>
    </source>
</evidence>
<dbReference type="InterPro" id="IPR006148">
    <property type="entry name" value="Glc/Gal-6P_isomerase"/>
</dbReference>
<keyword evidence="7 10" id="KW-0378">Hydrolase</keyword>
<evidence type="ECO:0000256" key="5">
    <source>
        <dbReference type="ARBA" id="ARBA00013198"/>
    </source>
</evidence>
<reference evidence="9 11" key="1">
    <citation type="submission" date="2016-01" db="EMBL/GenBank/DDBJ databases">
        <authorList>
            <person name="Oliw E.H."/>
        </authorList>
    </citation>
    <scope>NUCLEOTIDE SEQUENCE [LARGE SCALE GENOMIC DNA]</scope>
    <source>
        <strain evidence="9 11">CMW7756B</strain>
    </source>
</reference>
<comment type="pathway">
    <text evidence="3 7">Carbohydrate degradation; pentose phosphate pathway; D-ribulose 5-phosphate from D-glucose 6-phosphate (oxidative stage): step 2/3.</text>
</comment>
<dbReference type="Proteomes" id="UP000277803">
    <property type="component" value="Unassembled WGS sequence"/>
</dbReference>
<evidence type="ECO:0000256" key="4">
    <source>
        <dbReference type="ARBA" id="ARBA00010662"/>
    </source>
</evidence>
<name>A0A133S5J0_9FIRM</name>
<dbReference type="EC" id="3.1.1.31" evidence="5 7"/>
<dbReference type="GO" id="GO:0017057">
    <property type="term" value="F:6-phosphogluconolactonase activity"/>
    <property type="evidence" value="ECO:0007669"/>
    <property type="project" value="UniProtKB-UniRule"/>
</dbReference>
<comment type="function">
    <text evidence="2 7">Hydrolysis of 6-phosphogluconolactone to 6-phosphogluconate.</text>
</comment>
<dbReference type="PATRIC" id="fig|39777.7.peg.712"/>
<evidence type="ECO:0000256" key="6">
    <source>
        <dbReference type="ARBA" id="ARBA00020337"/>
    </source>
</evidence>
<dbReference type="Pfam" id="PF01182">
    <property type="entry name" value="Glucosamine_iso"/>
    <property type="match status" value="1"/>
</dbReference>
<dbReference type="Proteomes" id="UP000070226">
    <property type="component" value="Unassembled WGS sequence"/>
</dbReference>
<dbReference type="Gene3D" id="3.40.50.1360">
    <property type="match status" value="1"/>
</dbReference>
<dbReference type="GO" id="GO:0006098">
    <property type="term" value="P:pentose-phosphate shunt"/>
    <property type="evidence" value="ECO:0007669"/>
    <property type="project" value="UniProtKB-UniPathway"/>
</dbReference>
<proteinExistence type="inferred from homology"/>
<organism evidence="9">
    <name type="scientific">Veillonella atypica</name>
    <dbReference type="NCBI Taxonomy" id="39777"/>
    <lineage>
        <taxon>Bacteria</taxon>
        <taxon>Bacillati</taxon>
        <taxon>Bacillota</taxon>
        <taxon>Negativicutes</taxon>
        <taxon>Veillonellales</taxon>
        <taxon>Veillonellaceae</taxon>
        <taxon>Veillonella</taxon>
    </lineage>
</organism>
<evidence type="ECO:0000259" key="8">
    <source>
        <dbReference type="Pfam" id="PF01182"/>
    </source>
</evidence>
<dbReference type="InterPro" id="IPR005900">
    <property type="entry name" value="6-phosphogluconolactonase_DevB"/>
</dbReference>
<dbReference type="PANTHER" id="PTHR11054:SF0">
    <property type="entry name" value="6-PHOSPHOGLUCONOLACTONASE"/>
    <property type="match status" value="1"/>
</dbReference>
<dbReference type="RefSeq" id="WP_009660969.1">
    <property type="nucleotide sequence ID" value="NZ_CABFMO010000015.1"/>
</dbReference>
<evidence type="ECO:0000313" key="9">
    <source>
        <dbReference type="EMBL" id="KXA64889.1"/>
    </source>
</evidence>
<comment type="catalytic activity">
    <reaction evidence="1 7">
        <text>6-phospho-D-glucono-1,5-lactone + H2O = 6-phospho-D-gluconate + H(+)</text>
        <dbReference type="Rhea" id="RHEA:12556"/>
        <dbReference type="ChEBI" id="CHEBI:15377"/>
        <dbReference type="ChEBI" id="CHEBI:15378"/>
        <dbReference type="ChEBI" id="CHEBI:57955"/>
        <dbReference type="ChEBI" id="CHEBI:58759"/>
        <dbReference type="EC" id="3.1.1.31"/>
    </reaction>
</comment>
<evidence type="ECO:0000256" key="3">
    <source>
        <dbReference type="ARBA" id="ARBA00004961"/>
    </source>
</evidence>
<evidence type="ECO:0000313" key="11">
    <source>
        <dbReference type="Proteomes" id="UP000070226"/>
    </source>
</evidence>
<dbReference type="NCBIfam" id="TIGR01198">
    <property type="entry name" value="pgl"/>
    <property type="match status" value="1"/>
</dbReference>
<accession>A0A133S5J0</accession>
<comment type="similarity">
    <text evidence="4 7">Belongs to the glucosamine/galactosamine-6-phosphate isomerase family. 6-phosphogluconolactonase subfamily.</text>
</comment>
<dbReference type="STRING" id="39777.B7L28_07315"/>
<protein>
    <recommendedName>
        <fullName evidence="6 7">6-phosphogluconolactonase</fullName>
        <shortName evidence="7">6PGL</shortName>
        <ecNumber evidence="5 7">3.1.1.31</ecNumber>
    </recommendedName>
</protein>
<gene>
    <name evidence="7 10" type="primary">pgl</name>
    <name evidence="10" type="ORF">D2965_00280</name>
    <name evidence="9" type="ORF">HMPREF3233_00722</name>
</gene>
<dbReference type="AlphaFoldDB" id="A0A133S5J0"/>
<evidence type="ECO:0000256" key="7">
    <source>
        <dbReference type="RuleBase" id="RU365095"/>
    </source>
</evidence>
<evidence type="ECO:0000313" key="10">
    <source>
        <dbReference type="EMBL" id="RJY51485.1"/>
    </source>
</evidence>
<dbReference type="InterPro" id="IPR039104">
    <property type="entry name" value="6PGL"/>
</dbReference>
<dbReference type="PANTHER" id="PTHR11054">
    <property type="entry name" value="6-PHOSPHOGLUCONOLACTONASE"/>
    <property type="match status" value="1"/>
</dbReference>
<sequence>MAQDTIKCYDTPSDVVAALAEDFIAFTNEEISRTETCIVGITGGTVINGLLETLNSAEYIERVNWERIFFVWTDERFLPQSHEDNYFNRVKPYLLCKAKGAAHFFPINTNSKTVIEAADEYEKEIGNVLKACKKSGLDLAILDLGEDGHTAGLFAGSHALRVADRNVVAVEDGKVWERISMTFSFLAKTDVLWFTVTGESKRTALTKVLYQREDYEDTSWDKRIGRVLPGAVLSQEPMTWYVDKDAYNDVH</sequence>
<dbReference type="GO" id="GO:0005975">
    <property type="term" value="P:carbohydrate metabolic process"/>
    <property type="evidence" value="ECO:0007669"/>
    <property type="project" value="UniProtKB-UniRule"/>
</dbReference>